<reference evidence="2 3" key="1">
    <citation type="submission" date="2020-07" db="EMBL/GenBank/DDBJ databases">
        <authorList>
            <person name="Feng X."/>
        </authorList>
    </citation>
    <scope>NUCLEOTIDE SEQUENCE [LARGE SCALE GENOMIC DNA]</scope>
    <source>
        <strain evidence="2 3">JCM14086</strain>
    </source>
</reference>
<name>A0A7X1E4B2_9BACT</name>
<dbReference type="Proteomes" id="UP000525652">
    <property type="component" value="Unassembled WGS sequence"/>
</dbReference>
<keyword evidence="3" id="KW-1185">Reference proteome</keyword>
<accession>A0A7X1E4B2</accession>
<dbReference type="RefSeq" id="WP_185693076.1">
    <property type="nucleotide sequence ID" value="NZ_JACHVA010000089.1"/>
</dbReference>
<sequence>MLQSALCSITFRELSVEEIIELCAESGIQAIEWGGDVHVPHGDVELAREVREKTEAAGLAICAYGSYYKCDEETVRFADVLASAEALGTRIIRIWAGTQGSADSSTENRQEVAARIRSAVLSAQDKGITVALEYHGGTLTDTQESAHQLLEEVGLSQLKLFWQPRAGGSFPKDLEELKAALPHLANVHCFHWGPGGWKDRYALNDGIEPWTEYLHLIRTAGGDRYITLEFVAENSPDQLRDDAKTLNQLLNTQTS</sequence>
<comment type="caution">
    <text evidence="2">The sequence shown here is derived from an EMBL/GenBank/DDBJ whole genome shotgun (WGS) entry which is preliminary data.</text>
</comment>
<dbReference type="SUPFAM" id="SSF51658">
    <property type="entry name" value="Xylose isomerase-like"/>
    <property type="match status" value="1"/>
</dbReference>
<dbReference type="Gene3D" id="3.20.20.150">
    <property type="entry name" value="Divalent-metal-dependent TIM barrel enzymes"/>
    <property type="match status" value="1"/>
</dbReference>
<dbReference type="GO" id="GO:0016853">
    <property type="term" value="F:isomerase activity"/>
    <property type="evidence" value="ECO:0007669"/>
    <property type="project" value="UniProtKB-KW"/>
</dbReference>
<dbReference type="InterPro" id="IPR013022">
    <property type="entry name" value="Xyl_isomerase-like_TIM-brl"/>
</dbReference>
<keyword evidence="2" id="KW-0413">Isomerase</keyword>
<dbReference type="AlphaFoldDB" id="A0A7X1E4B2"/>
<evidence type="ECO:0000313" key="2">
    <source>
        <dbReference type="EMBL" id="MBC2602390.1"/>
    </source>
</evidence>
<feature type="domain" description="Xylose isomerase-like TIM barrel" evidence="1">
    <location>
        <begin position="20"/>
        <end position="248"/>
    </location>
</feature>
<gene>
    <name evidence="2" type="ORF">H5P30_11435</name>
</gene>
<dbReference type="PANTHER" id="PTHR12110">
    <property type="entry name" value="HYDROXYPYRUVATE ISOMERASE"/>
    <property type="match status" value="1"/>
</dbReference>
<proteinExistence type="predicted"/>
<dbReference type="PANTHER" id="PTHR12110:SF41">
    <property type="entry name" value="INOSOSE DEHYDRATASE"/>
    <property type="match status" value="1"/>
</dbReference>
<dbReference type="InterPro" id="IPR036237">
    <property type="entry name" value="Xyl_isomerase-like_sf"/>
</dbReference>
<dbReference type="EMBL" id="JACHVA010000089">
    <property type="protein sequence ID" value="MBC2602390.1"/>
    <property type="molecule type" value="Genomic_DNA"/>
</dbReference>
<evidence type="ECO:0000259" key="1">
    <source>
        <dbReference type="Pfam" id="PF01261"/>
    </source>
</evidence>
<dbReference type="InterPro" id="IPR050312">
    <property type="entry name" value="IolE/XylAMocC-like"/>
</dbReference>
<protein>
    <submittedName>
        <fullName evidence="2">Sugar phosphate isomerase/epimerase</fullName>
    </submittedName>
</protein>
<organism evidence="2 3">
    <name type="scientific">Puniceicoccus vermicola</name>
    <dbReference type="NCBI Taxonomy" id="388746"/>
    <lineage>
        <taxon>Bacteria</taxon>
        <taxon>Pseudomonadati</taxon>
        <taxon>Verrucomicrobiota</taxon>
        <taxon>Opitutia</taxon>
        <taxon>Puniceicoccales</taxon>
        <taxon>Puniceicoccaceae</taxon>
        <taxon>Puniceicoccus</taxon>
    </lineage>
</organism>
<dbReference type="Pfam" id="PF01261">
    <property type="entry name" value="AP_endonuc_2"/>
    <property type="match status" value="1"/>
</dbReference>
<evidence type="ECO:0000313" key="3">
    <source>
        <dbReference type="Proteomes" id="UP000525652"/>
    </source>
</evidence>